<dbReference type="EMBL" id="NCKU01012250">
    <property type="protein sequence ID" value="RWS00140.1"/>
    <property type="molecule type" value="Genomic_DNA"/>
</dbReference>
<dbReference type="PANTHER" id="PTHR43880:SF12">
    <property type="entry name" value="ALCOHOL DEHYDROGENASE CLASS-3"/>
    <property type="match status" value="1"/>
</dbReference>
<dbReference type="EMBL" id="NCKU01008039">
    <property type="protein sequence ID" value="RWS02186.1"/>
    <property type="molecule type" value="Genomic_DNA"/>
</dbReference>
<dbReference type="GO" id="GO:0046294">
    <property type="term" value="P:formaldehyde catabolic process"/>
    <property type="evidence" value="ECO:0007669"/>
    <property type="project" value="TreeGrafter"/>
</dbReference>
<dbReference type="PROSITE" id="PS00059">
    <property type="entry name" value="ADH_ZINC"/>
    <property type="match status" value="1"/>
</dbReference>
<dbReference type="InterPro" id="IPR013149">
    <property type="entry name" value="ADH-like_C"/>
</dbReference>
<protein>
    <submittedName>
        <fullName evidence="8">Alcohol dehydrogenase class-3-like protein</fullName>
    </submittedName>
</protein>
<evidence type="ECO:0000256" key="4">
    <source>
        <dbReference type="ARBA" id="ARBA00023002"/>
    </source>
</evidence>
<dbReference type="GO" id="GO:0008270">
    <property type="term" value="F:zinc ion binding"/>
    <property type="evidence" value="ECO:0007669"/>
    <property type="project" value="InterPro"/>
</dbReference>
<dbReference type="InterPro" id="IPR013154">
    <property type="entry name" value="ADH-like_N"/>
</dbReference>
<evidence type="ECO:0000256" key="5">
    <source>
        <dbReference type="ARBA" id="ARBA00023027"/>
    </source>
</evidence>
<proteinExistence type="inferred from homology"/>
<comment type="cofactor">
    <cofactor evidence="1 6">
        <name>Zn(2+)</name>
        <dbReference type="ChEBI" id="CHEBI:29105"/>
    </cofactor>
</comment>
<dbReference type="FunFam" id="3.90.180.10:FF:000067">
    <property type="entry name" value="alcohol dehydrogenase 1-like isoform X1"/>
    <property type="match status" value="1"/>
</dbReference>
<name>A0A3S3PFS3_9ACAR</name>
<evidence type="ECO:0000256" key="2">
    <source>
        <dbReference type="ARBA" id="ARBA00022723"/>
    </source>
</evidence>
<feature type="domain" description="Enoyl reductase (ER)" evidence="7">
    <location>
        <begin position="19"/>
        <end position="382"/>
    </location>
</feature>
<evidence type="ECO:0000313" key="9">
    <source>
        <dbReference type="EMBL" id="RWS02186.1"/>
    </source>
</evidence>
<dbReference type="STRING" id="1965070.A0A3S3PFS3"/>
<reference evidence="8 10" key="1">
    <citation type="journal article" date="2018" name="Gigascience">
        <title>Genomes of trombidid mites reveal novel predicted allergens and laterally-transferred genes associated with secondary metabolism.</title>
        <authorList>
            <person name="Dong X."/>
            <person name="Chaisiri K."/>
            <person name="Xia D."/>
            <person name="Armstrong S.D."/>
            <person name="Fang Y."/>
            <person name="Donnelly M.J."/>
            <person name="Kadowaki T."/>
            <person name="McGarry J.W."/>
            <person name="Darby A.C."/>
            <person name="Makepeace B.L."/>
        </authorList>
    </citation>
    <scope>NUCLEOTIDE SEQUENCE [LARGE SCALE GENOMIC DNA]</scope>
    <source>
        <strain evidence="8">UoL-WK</strain>
    </source>
</reference>
<dbReference type="OrthoDB" id="417550at2759"/>
<dbReference type="InterPro" id="IPR011032">
    <property type="entry name" value="GroES-like_sf"/>
</dbReference>
<accession>A0A3S3PFS3</accession>
<dbReference type="AlphaFoldDB" id="A0A3S3PFS3"/>
<organism evidence="8 10">
    <name type="scientific">Dinothrombium tinctorium</name>
    <dbReference type="NCBI Taxonomy" id="1965070"/>
    <lineage>
        <taxon>Eukaryota</taxon>
        <taxon>Metazoa</taxon>
        <taxon>Ecdysozoa</taxon>
        <taxon>Arthropoda</taxon>
        <taxon>Chelicerata</taxon>
        <taxon>Arachnida</taxon>
        <taxon>Acari</taxon>
        <taxon>Acariformes</taxon>
        <taxon>Trombidiformes</taxon>
        <taxon>Prostigmata</taxon>
        <taxon>Anystina</taxon>
        <taxon>Parasitengona</taxon>
        <taxon>Trombidioidea</taxon>
        <taxon>Trombidiidae</taxon>
        <taxon>Dinothrombium</taxon>
    </lineage>
</organism>
<dbReference type="Gene3D" id="3.90.180.10">
    <property type="entry name" value="Medium-chain alcohol dehydrogenases, catalytic domain"/>
    <property type="match status" value="1"/>
</dbReference>
<dbReference type="Pfam" id="PF00107">
    <property type="entry name" value="ADH_zinc_N"/>
    <property type="match status" value="1"/>
</dbReference>
<dbReference type="SUPFAM" id="SSF51735">
    <property type="entry name" value="NAD(P)-binding Rossmann-fold domains"/>
    <property type="match status" value="1"/>
</dbReference>
<dbReference type="SMART" id="SM00829">
    <property type="entry name" value="PKS_ER"/>
    <property type="match status" value="1"/>
</dbReference>
<evidence type="ECO:0000313" key="10">
    <source>
        <dbReference type="Proteomes" id="UP000285301"/>
    </source>
</evidence>
<dbReference type="SUPFAM" id="SSF50129">
    <property type="entry name" value="GroES-like"/>
    <property type="match status" value="1"/>
</dbReference>
<keyword evidence="10" id="KW-1185">Reference proteome</keyword>
<dbReference type="InterPro" id="IPR002328">
    <property type="entry name" value="ADH_Zn_CS"/>
</dbReference>
<keyword evidence="2 6" id="KW-0479">Metal-binding</keyword>
<evidence type="ECO:0000256" key="6">
    <source>
        <dbReference type="RuleBase" id="RU361277"/>
    </source>
</evidence>
<evidence type="ECO:0000256" key="1">
    <source>
        <dbReference type="ARBA" id="ARBA00001947"/>
    </source>
</evidence>
<dbReference type="Gene3D" id="3.40.50.720">
    <property type="entry name" value="NAD(P)-binding Rossmann-like Domain"/>
    <property type="match status" value="1"/>
</dbReference>
<dbReference type="Pfam" id="PF08240">
    <property type="entry name" value="ADH_N"/>
    <property type="match status" value="1"/>
</dbReference>
<dbReference type="GO" id="GO:0005829">
    <property type="term" value="C:cytosol"/>
    <property type="evidence" value="ECO:0007669"/>
    <property type="project" value="TreeGrafter"/>
</dbReference>
<dbReference type="PANTHER" id="PTHR43880">
    <property type="entry name" value="ALCOHOL DEHYDROGENASE"/>
    <property type="match status" value="1"/>
</dbReference>
<keyword evidence="5" id="KW-0520">NAD</keyword>
<evidence type="ECO:0000313" key="8">
    <source>
        <dbReference type="EMBL" id="RWS00140.1"/>
    </source>
</evidence>
<evidence type="ECO:0000259" key="7">
    <source>
        <dbReference type="SMART" id="SM00829"/>
    </source>
</evidence>
<sequence>MSAETAGKVIKCRAAICWAPRKPLTIEEVEVDTPKVGEVRVKVVANGVCHSDLHVYKGDYENVEIRLKYPCILGHEAAGIVESIGEGVTSVSPGDHVITFFNAQCGECAFCKNPKTNMCLTRISDEEVMPDNQTRFKLNGKSVYHFCGISSLSEFIVLSEFKVGKINPKARLDRACIFSCGFATGYGSVVNLAKVEPNSKVAVWGMGTVGLSAVYGAYKSKAAIIIGVDTNDEKMEIAKKMGCTHFINPLKCKEENKTVVEAIKELTDGFGVDYAFDCVGHASCVRQAFDSTPIWGTTVVVGVSSPENKLSLDPNEFLYGKKLMGALLGGYKPRDCIPALVQEYVDGKHDIIENLFTGSVTLDEVDDAFQWLIQGKVLRTVVRY</sequence>
<reference evidence="8" key="2">
    <citation type="submission" date="2018-11" db="EMBL/GenBank/DDBJ databases">
        <title>Trombidioid mite genomics.</title>
        <authorList>
            <person name="Dong X."/>
        </authorList>
    </citation>
    <scope>NUCLEOTIDE SEQUENCE</scope>
    <source>
        <strain evidence="8">UoL-WK</strain>
    </source>
</reference>
<comment type="similarity">
    <text evidence="6">Belongs to the zinc-containing alcohol dehydrogenase family.</text>
</comment>
<gene>
    <name evidence="9" type="ORF">B4U79_06809</name>
    <name evidence="8" type="ORF">B4U79_15277</name>
</gene>
<dbReference type="InterPro" id="IPR036291">
    <property type="entry name" value="NAD(P)-bd_dom_sf"/>
</dbReference>
<evidence type="ECO:0000256" key="3">
    <source>
        <dbReference type="ARBA" id="ARBA00022833"/>
    </source>
</evidence>
<comment type="caution">
    <text evidence="8">The sequence shown here is derived from an EMBL/GenBank/DDBJ whole genome shotgun (WGS) entry which is preliminary data.</text>
</comment>
<dbReference type="InterPro" id="IPR020843">
    <property type="entry name" value="ER"/>
</dbReference>
<keyword evidence="3 6" id="KW-0862">Zinc</keyword>
<keyword evidence="4" id="KW-0560">Oxidoreductase</keyword>
<dbReference type="GO" id="GO:0051903">
    <property type="term" value="F:S-(hydroxymethyl)glutathione dehydrogenase [NAD(P)+] activity"/>
    <property type="evidence" value="ECO:0007669"/>
    <property type="project" value="TreeGrafter"/>
</dbReference>
<dbReference type="FunFam" id="3.40.50.720:FF:000003">
    <property type="entry name" value="S-(hydroxymethyl)glutathione dehydrogenase"/>
    <property type="match status" value="1"/>
</dbReference>
<dbReference type="Proteomes" id="UP000285301">
    <property type="component" value="Unassembled WGS sequence"/>
</dbReference>